<feature type="region of interest" description="Disordered" evidence="8">
    <location>
        <begin position="470"/>
        <end position="511"/>
    </location>
</feature>
<dbReference type="SMART" id="SM00146">
    <property type="entry name" value="PI3Kc"/>
    <property type="match status" value="1"/>
</dbReference>
<dbReference type="Pfam" id="PF00454">
    <property type="entry name" value="PI3_PI4_kinase"/>
    <property type="match status" value="1"/>
</dbReference>
<dbReference type="InterPro" id="IPR042236">
    <property type="entry name" value="PI3K_accessory_sf"/>
</dbReference>
<dbReference type="GO" id="GO:0048015">
    <property type="term" value="P:phosphatidylinositol-mediated signaling"/>
    <property type="evidence" value="ECO:0007669"/>
    <property type="project" value="TreeGrafter"/>
</dbReference>
<dbReference type="CDD" id="cd00870">
    <property type="entry name" value="PI3Ka_III"/>
    <property type="match status" value="1"/>
</dbReference>
<gene>
    <name evidence="12" type="primary">SPOSA6832_02917</name>
</gene>
<dbReference type="Gene3D" id="3.30.1010.10">
    <property type="entry name" value="Phosphatidylinositol 3-kinase Catalytic Subunit, Chain A, domain 4"/>
    <property type="match status" value="1"/>
</dbReference>
<dbReference type="PROSITE" id="PS51547">
    <property type="entry name" value="C2_PI3K"/>
    <property type="match status" value="1"/>
</dbReference>
<dbReference type="PIRSF" id="PIRSF000587">
    <property type="entry name" value="PI3K_Vps34"/>
    <property type="match status" value="1"/>
</dbReference>
<dbReference type="GO" id="GO:0005524">
    <property type="term" value="F:ATP binding"/>
    <property type="evidence" value="ECO:0007669"/>
    <property type="project" value="UniProtKB-UniRule"/>
</dbReference>
<evidence type="ECO:0000256" key="6">
    <source>
        <dbReference type="ARBA" id="ARBA00023985"/>
    </source>
</evidence>
<dbReference type="GO" id="GO:0000407">
    <property type="term" value="C:phagophore assembly site"/>
    <property type="evidence" value="ECO:0007669"/>
    <property type="project" value="TreeGrafter"/>
</dbReference>
<dbReference type="PROSITE" id="PS51545">
    <property type="entry name" value="PIK_HELICAL"/>
    <property type="match status" value="1"/>
</dbReference>
<dbReference type="CDD" id="cd00896">
    <property type="entry name" value="PI3Kc_III"/>
    <property type="match status" value="1"/>
</dbReference>
<evidence type="ECO:0000256" key="2">
    <source>
        <dbReference type="ARBA" id="ARBA00022679"/>
    </source>
</evidence>
<dbReference type="EC" id="2.7.1.137" evidence="7"/>
<sequence length="931" mass="104626">MDSLARSSSHSYDSELTYVKHSDLDLPLSFKLASFQGSLPQRPLADLLDHPELKHHGHQQQLPSDLYVEVQLWADNHLLTPPVQTAHRTFKSKHQIQWNEPFHLPIKYRDLPLSAQLAVTVYDIAGPGGDKAIVGGATLRLFGNKCTLKKGKQRLFLWKGKQADGAVDSETPSKVGLKDEMGRLEKLVKKHERGDVARLDWLDKLAFRQIEKIHKAESEKSENFFLYIDLPRFDFPVVFSEPEYPLPVLSSLTLSSAVVPSITSPAAPSTSGNSSSLGPSAQSAAEANLFTVVDPEIVRKNPVEAKHRRLVRDHRNGPLDRELKPNAKIRDELNVRLFSPARPSHPLLTLALNGHAQEILRYPPTADLSTPQRDLLWKFRFYLTRDKRALTKFLKAVVWSDPGEATQAVEVLLPMWTDVEMDDALELLGPAEGFRDRRVRAYAVRQLERADDEELMLYLLQLVQALKFEPTPSSSSASPSSTSSTTTSPSSSALRPSHSHARHPSARPQAAAEALPTLEDFLVERSARNPVLGNHFYWYIQVEREDKSRPRSARMFEEVARKFERRMKDLQVEGDPDRLDTLRRQRDFISRITSLASSLRLSKDPRPKKIEKLRAILSSSSSSSLGTLSSPIPLPLDARISITGIDADHSSVFKSNLFPLRLQLLTTTSGAPYPVIFKNGDDLRQDQLVIQLFTLMDRLLRNENLDLRLMPYRVLATGALDGMVQFVQSRTLQDITGEYGAQGLLGYLREEHADPGSVGTYGVEPEVLDTYIRSCAGYCVVTYLLGVGDRHLDNLLLTPDGHFFHVDFGYILGRDPKPFPPAVKVCKEMVDAMGGMHSPHYARFKSLCYTAFTTLRKNANLLINLVALMVDANIPDIKLEPDKAVMKVQDKFLLNLSEEEAIKAFEALLNDTSYFTSVLDRIHSVAQYWRS</sequence>
<dbReference type="SMART" id="SM00145">
    <property type="entry name" value="PI3Ka"/>
    <property type="match status" value="1"/>
</dbReference>
<accession>A0A0D6ENT2</accession>
<evidence type="ECO:0000313" key="13">
    <source>
        <dbReference type="Proteomes" id="UP000243876"/>
    </source>
</evidence>
<comment type="similarity">
    <text evidence="1">Belongs to the PI3/PI4-kinase family. Type III PI4K subfamily.</text>
</comment>
<evidence type="ECO:0000259" key="9">
    <source>
        <dbReference type="PROSITE" id="PS50290"/>
    </source>
</evidence>
<dbReference type="Gene3D" id="1.10.1070.11">
    <property type="entry name" value="Phosphatidylinositol 3-/4-kinase, catalytic domain"/>
    <property type="match status" value="1"/>
</dbReference>
<dbReference type="InterPro" id="IPR002420">
    <property type="entry name" value="PI3K-type_C2_dom"/>
</dbReference>
<dbReference type="CDD" id="cd08397">
    <property type="entry name" value="C2_PI3K_class_III"/>
    <property type="match status" value="1"/>
</dbReference>
<evidence type="ECO:0000256" key="8">
    <source>
        <dbReference type="SAM" id="MobiDB-lite"/>
    </source>
</evidence>
<comment type="catalytic activity">
    <reaction evidence="6">
        <text>a 1,2-diacyl-sn-glycero-3-phospho-(1D-myo-inositol) + ATP = a 1,2-diacyl-sn-glycero-3-phospho-(1D-myo-inositol-3-phosphate) + ADP + H(+)</text>
        <dbReference type="Rhea" id="RHEA:12709"/>
        <dbReference type="ChEBI" id="CHEBI:15378"/>
        <dbReference type="ChEBI" id="CHEBI:30616"/>
        <dbReference type="ChEBI" id="CHEBI:57880"/>
        <dbReference type="ChEBI" id="CHEBI:58088"/>
        <dbReference type="ChEBI" id="CHEBI:456216"/>
        <dbReference type="EC" id="2.7.1.137"/>
    </reaction>
    <physiologicalReaction direction="left-to-right" evidence="6">
        <dbReference type="Rhea" id="RHEA:12710"/>
    </physiologicalReaction>
</comment>
<feature type="domain" description="PI3K/PI4K catalytic" evidence="9">
    <location>
        <begin position="646"/>
        <end position="917"/>
    </location>
</feature>
<dbReference type="InterPro" id="IPR008290">
    <property type="entry name" value="PI3K_Vps34"/>
</dbReference>
<dbReference type="InterPro" id="IPR011009">
    <property type="entry name" value="Kinase-like_dom_sf"/>
</dbReference>
<dbReference type="SUPFAM" id="SSF56112">
    <property type="entry name" value="Protein kinase-like (PK-like)"/>
    <property type="match status" value="1"/>
</dbReference>
<dbReference type="Pfam" id="PF00792">
    <property type="entry name" value="PI3K_C2"/>
    <property type="match status" value="1"/>
</dbReference>
<dbReference type="GO" id="GO:0034272">
    <property type="term" value="C:phosphatidylinositol 3-kinase complex, class III, type II"/>
    <property type="evidence" value="ECO:0007669"/>
    <property type="project" value="TreeGrafter"/>
</dbReference>
<evidence type="ECO:0000256" key="7">
    <source>
        <dbReference type="PIRNR" id="PIRNR000587"/>
    </source>
</evidence>
<keyword evidence="13" id="KW-1185">Reference proteome</keyword>
<evidence type="ECO:0000256" key="5">
    <source>
        <dbReference type="ARBA" id="ARBA00022840"/>
    </source>
</evidence>
<keyword evidence="5 7" id="KW-0067">ATP-binding</keyword>
<dbReference type="PANTHER" id="PTHR10048:SF7">
    <property type="entry name" value="PHOSPHATIDYLINOSITOL 3-KINASE CATALYTIC SUBUNIT TYPE 3"/>
    <property type="match status" value="1"/>
</dbReference>
<dbReference type="InterPro" id="IPR000403">
    <property type="entry name" value="PI3/4_kinase_cat_dom"/>
</dbReference>
<feature type="domain" description="C2 PI3K-type" evidence="11">
    <location>
        <begin position="24"/>
        <end position="194"/>
    </location>
</feature>
<dbReference type="GO" id="GO:0034271">
    <property type="term" value="C:phosphatidylinositol 3-kinase complex, class III, type I"/>
    <property type="evidence" value="ECO:0007669"/>
    <property type="project" value="TreeGrafter"/>
</dbReference>
<feature type="domain" description="PIK helical" evidence="10">
    <location>
        <begin position="342"/>
        <end position="566"/>
    </location>
</feature>
<dbReference type="PROSITE" id="PS00916">
    <property type="entry name" value="PI3_4_KINASE_2"/>
    <property type="match status" value="1"/>
</dbReference>
<dbReference type="InterPro" id="IPR057756">
    <property type="entry name" value="PI3-kinase_type3/VPS34_cat"/>
</dbReference>
<dbReference type="InterPro" id="IPR036940">
    <property type="entry name" value="PI3/4_kinase_cat_sf"/>
</dbReference>
<dbReference type="GO" id="GO:0005768">
    <property type="term" value="C:endosome"/>
    <property type="evidence" value="ECO:0007669"/>
    <property type="project" value="TreeGrafter"/>
</dbReference>
<proteinExistence type="inferred from homology"/>
<dbReference type="PANTHER" id="PTHR10048">
    <property type="entry name" value="PHOSPHATIDYLINOSITOL KINASE"/>
    <property type="match status" value="1"/>
</dbReference>
<organism evidence="12 13">
    <name type="scientific">Sporidiobolus salmonicolor</name>
    <name type="common">Yeast-like fungus</name>
    <name type="synonym">Sporobolomyces salmonicolor</name>
    <dbReference type="NCBI Taxonomy" id="5005"/>
    <lineage>
        <taxon>Eukaryota</taxon>
        <taxon>Fungi</taxon>
        <taxon>Dikarya</taxon>
        <taxon>Basidiomycota</taxon>
        <taxon>Pucciniomycotina</taxon>
        <taxon>Microbotryomycetes</taxon>
        <taxon>Sporidiobolales</taxon>
        <taxon>Sporidiobolaceae</taxon>
        <taxon>Sporobolomyces</taxon>
    </lineage>
</organism>
<dbReference type="GO" id="GO:0006897">
    <property type="term" value="P:endocytosis"/>
    <property type="evidence" value="ECO:0007669"/>
    <property type="project" value="TreeGrafter"/>
</dbReference>
<name>A0A0D6ENT2_SPOSA</name>
<dbReference type="Pfam" id="PF00613">
    <property type="entry name" value="PI3Ka"/>
    <property type="match status" value="1"/>
</dbReference>
<dbReference type="InterPro" id="IPR035892">
    <property type="entry name" value="C2_domain_sf"/>
</dbReference>
<dbReference type="FunFam" id="3.30.1010.10:FF:000002">
    <property type="entry name" value="Phosphatidylinositol 3-kinase catalytic subunit type 3"/>
    <property type="match status" value="1"/>
</dbReference>
<keyword evidence="2 7" id="KW-0808">Transferase</keyword>
<dbReference type="AlphaFoldDB" id="A0A0D6ENT2"/>
<dbReference type="GO" id="GO:0000045">
    <property type="term" value="P:autophagosome assembly"/>
    <property type="evidence" value="ECO:0007669"/>
    <property type="project" value="TreeGrafter"/>
</dbReference>
<dbReference type="InterPro" id="IPR015433">
    <property type="entry name" value="PI3/4_kinase"/>
</dbReference>
<dbReference type="PROSITE" id="PS00915">
    <property type="entry name" value="PI3_4_KINASE_1"/>
    <property type="match status" value="1"/>
</dbReference>
<dbReference type="SUPFAM" id="SSF49562">
    <property type="entry name" value="C2 domain (Calcium/lipid-binding domain, CaLB)"/>
    <property type="match status" value="1"/>
</dbReference>
<evidence type="ECO:0000259" key="10">
    <source>
        <dbReference type="PROSITE" id="PS51545"/>
    </source>
</evidence>
<keyword evidence="3 7" id="KW-0547">Nucleotide-binding</keyword>
<dbReference type="GO" id="GO:0005777">
    <property type="term" value="C:peroxisome"/>
    <property type="evidence" value="ECO:0007669"/>
    <property type="project" value="TreeGrafter"/>
</dbReference>
<feature type="compositionally biased region" description="Low complexity" evidence="8">
    <location>
        <begin position="470"/>
        <end position="493"/>
    </location>
</feature>
<evidence type="ECO:0000259" key="11">
    <source>
        <dbReference type="PROSITE" id="PS51547"/>
    </source>
</evidence>
<protein>
    <recommendedName>
        <fullName evidence="7">Phosphatidylinositol 3-kinase VPS34</fullName>
        <ecNumber evidence="7">2.7.1.137</ecNumber>
    </recommendedName>
</protein>
<keyword evidence="4 7" id="KW-0418">Kinase</keyword>
<dbReference type="FunFam" id="1.10.1070.11:FF:000002">
    <property type="entry name" value="Phosphatidylinositol 3-kinase catalytic subunit type 3"/>
    <property type="match status" value="1"/>
</dbReference>
<reference evidence="13" key="1">
    <citation type="submission" date="2015-02" db="EMBL/GenBank/DDBJ databases">
        <authorList>
            <person name="Gon?alves P."/>
        </authorList>
    </citation>
    <scope>NUCLEOTIDE SEQUENCE [LARGE SCALE GENOMIC DNA]</scope>
</reference>
<dbReference type="SUPFAM" id="SSF48371">
    <property type="entry name" value="ARM repeat"/>
    <property type="match status" value="1"/>
</dbReference>
<dbReference type="SMART" id="SM00142">
    <property type="entry name" value="PI3K_C2"/>
    <property type="match status" value="1"/>
</dbReference>
<dbReference type="Gene3D" id="2.60.40.150">
    <property type="entry name" value="C2 domain"/>
    <property type="match status" value="1"/>
</dbReference>
<dbReference type="GO" id="GO:0016303">
    <property type="term" value="F:1-phosphatidylinositol-3-kinase activity"/>
    <property type="evidence" value="ECO:0007669"/>
    <property type="project" value="UniProtKB-UniRule"/>
</dbReference>
<evidence type="ECO:0000256" key="1">
    <source>
        <dbReference type="ARBA" id="ARBA00006209"/>
    </source>
</evidence>
<dbReference type="InterPro" id="IPR018936">
    <property type="entry name" value="PI3/4_kinase_CS"/>
</dbReference>
<dbReference type="PROSITE" id="PS50290">
    <property type="entry name" value="PI3_4_KINASE_3"/>
    <property type="match status" value="1"/>
</dbReference>
<dbReference type="OrthoDB" id="67688at2759"/>
<evidence type="ECO:0000256" key="3">
    <source>
        <dbReference type="ARBA" id="ARBA00022741"/>
    </source>
</evidence>
<evidence type="ECO:0000313" key="12">
    <source>
        <dbReference type="EMBL" id="CEQ41235.1"/>
    </source>
</evidence>
<dbReference type="InterPro" id="IPR016024">
    <property type="entry name" value="ARM-type_fold"/>
</dbReference>
<dbReference type="InterPro" id="IPR001263">
    <property type="entry name" value="PI3K_accessory_dom"/>
</dbReference>
<dbReference type="EMBL" id="CENE01000012">
    <property type="protein sequence ID" value="CEQ41235.1"/>
    <property type="molecule type" value="Genomic_DNA"/>
</dbReference>
<dbReference type="Proteomes" id="UP000243876">
    <property type="component" value="Unassembled WGS sequence"/>
</dbReference>
<evidence type="ECO:0000256" key="4">
    <source>
        <dbReference type="ARBA" id="ARBA00022777"/>
    </source>
</evidence>
<dbReference type="Gene3D" id="1.25.40.70">
    <property type="entry name" value="Phosphatidylinositol 3-kinase, accessory domain (PIK)"/>
    <property type="match status" value="1"/>
</dbReference>